<evidence type="ECO:0000313" key="2">
    <source>
        <dbReference type="EMBL" id="GFS92172.1"/>
    </source>
</evidence>
<keyword evidence="1" id="KW-0812">Transmembrane</keyword>
<dbReference type="EMBL" id="BMAW01053664">
    <property type="protein sequence ID" value="GFS92172.1"/>
    <property type="molecule type" value="Genomic_DNA"/>
</dbReference>
<keyword evidence="1" id="KW-1133">Transmembrane helix</keyword>
<dbReference type="Proteomes" id="UP000887013">
    <property type="component" value="Unassembled WGS sequence"/>
</dbReference>
<evidence type="ECO:0000256" key="1">
    <source>
        <dbReference type="SAM" id="Phobius"/>
    </source>
</evidence>
<sequence length="128" mass="14845">MELVTDHRMFMKFIITNEVVVMWVGFMFYGRTSLHIFDASTATLQCYCINTLLDLIHHFRGEVGPEFLFLNHNAQLHRTVEVSENLESKKFESLELPAVFDRFKQICLGFSVLMCFSKESSSSHCARV</sequence>
<organism evidence="2 3">
    <name type="scientific">Nephila pilipes</name>
    <name type="common">Giant wood spider</name>
    <name type="synonym">Nephila maculata</name>
    <dbReference type="NCBI Taxonomy" id="299642"/>
    <lineage>
        <taxon>Eukaryota</taxon>
        <taxon>Metazoa</taxon>
        <taxon>Ecdysozoa</taxon>
        <taxon>Arthropoda</taxon>
        <taxon>Chelicerata</taxon>
        <taxon>Arachnida</taxon>
        <taxon>Araneae</taxon>
        <taxon>Araneomorphae</taxon>
        <taxon>Entelegynae</taxon>
        <taxon>Araneoidea</taxon>
        <taxon>Nephilidae</taxon>
        <taxon>Nephila</taxon>
    </lineage>
</organism>
<comment type="caution">
    <text evidence="2">The sequence shown here is derived from an EMBL/GenBank/DDBJ whole genome shotgun (WGS) entry which is preliminary data.</text>
</comment>
<dbReference type="Gene3D" id="3.30.420.10">
    <property type="entry name" value="Ribonuclease H-like superfamily/Ribonuclease H"/>
    <property type="match status" value="1"/>
</dbReference>
<dbReference type="AlphaFoldDB" id="A0A8X6N3T8"/>
<reference evidence="2" key="1">
    <citation type="submission" date="2020-08" db="EMBL/GenBank/DDBJ databases">
        <title>Multicomponent nature underlies the extraordinary mechanical properties of spider dragline silk.</title>
        <authorList>
            <person name="Kono N."/>
            <person name="Nakamura H."/>
            <person name="Mori M."/>
            <person name="Yoshida Y."/>
            <person name="Ohtoshi R."/>
            <person name="Malay A.D."/>
            <person name="Moran D.A.P."/>
            <person name="Tomita M."/>
            <person name="Numata K."/>
            <person name="Arakawa K."/>
        </authorList>
    </citation>
    <scope>NUCLEOTIDE SEQUENCE</scope>
</reference>
<evidence type="ECO:0008006" key="4">
    <source>
        <dbReference type="Google" id="ProtNLM"/>
    </source>
</evidence>
<keyword evidence="3" id="KW-1185">Reference proteome</keyword>
<dbReference type="InterPro" id="IPR036397">
    <property type="entry name" value="RNaseH_sf"/>
</dbReference>
<dbReference type="GO" id="GO:0003676">
    <property type="term" value="F:nucleic acid binding"/>
    <property type="evidence" value="ECO:0007669"/>
    <property type="project" value="InterPro"/>
</dbReference>
<evidence type="ECO:0000313" key="3">
    <source>
        <dbReference type="Proteomes" id="UP000887013"/>
    </source>
</evidence>
<accession>A0A8X6N3T8</accession>
<proteinExistence type="predicted"/>
<keyword evidence="1" id="KW-0472">Membrane</keyword>
<feature type="transmembrane region" description="Helical" evidence="1">
    <location>
        <begin position="12"/>
        <end position="30"/>
    </location>
</feature>
<protein>
    <recommendedName>
        <fullName evidence="4">Tc1-like transposase DDE domain-containing protein</fullName>
    </recommendedName>
</protein>
<gene>
    <name evidence="2" type="ORF">NPIL_387541</name>
</gene>
<name>A0A8X6N3T8_NEPPI</name>